<dbReference type="CDD" id="cd00096">
    <property type="entry name" value="Ig"/>
    <property type="match status" value="1"/>
</dbReference>
<dbReference type="EMBL" id="JH171235">
    <property type="protein sequence ID" value="EHB11130.1"/>
    <property type="molecule type" value="Genomic_DNA"/>
</dbReference>
<dbReference type="FunFam" id="2.60.40.10:FF:000081">
    <property type="entry name" value="Myosin-binding protein C, slow type"/>
    <property type="match status" value="1"/>
</dbReference>
<dbReference type="SUPFAM" id="SSF48726">
    <property type="entry name" value="Immunoglobulin"/>
    <property type="match status" value="8"/>
</dbReference>
<dbReference type="CDD" id="cd20967">
    <property type="entry name" value="IgI_C2_MyBP-C-like"/>
    <property type="match status" value="1"/>
</dbReference>
<dbReference type="InterPro" id="IPR036179">
    <property type="entry name" value="Ig-like_dom_sf"/>
</dbReference>
<dbReference type="PROSITE" id="PS50853">
    <property type="entry name" value="FN3"/>
    <property type="match status" value="3"/>
</dbReference>
<evidence type="ECO:0000256" key="10">
    <source>
        <dbReference type="ARBA" id="ARBA00053486"/>
    </source>
</evidence>
<dbReference type="SMART" id="SM00408">
    <property type="entry name" value="IGc2"/>
    <property type="match status" value="5"/>
</dbReference>
<feature type="domain" description="Ig-like" evidence="12">
    <location>
        <begin position="1108"/>
        <end position="1196"/>
    </location>
</feature>
<dbReference type="InterPro" id="IPR003598">
    <property type="entry name" value="Ig_sub2"/>
</dbReference>
<feature type="domain" description="Ig-like" evidence="12">
    <location>
        <begin position="363"/>
        <end position="436"/>
    </location>
</feature>
<evidence type="ECO:0000256" key="2">
    <source>
        <dbReference type="ARBA" id="ARBA00022737"/>
    </source>
</evidence>
<dbReference type="eggNOG" id="ENOG502QWRQ">
    <property type="taxonomic scope" value="Eukaryota"/>
</dbReference>
<reference evidence="14 15" key="1">
    <citation type="journal article" date="2011" name="Nature">
        <title>Genome sequencing reveals insights into physiology and longevity of the naked mole rat.</title>
        <authorList>
            <person name="Kim E.B."/>
            <person name="Fang X."/>
            <person name="Fushan A.A."/>
            <person name="Huang Z."/>
            <person name="Lobanov A.V."/>
            <person name="Han L."/>
            <person name="Marino S.M."/>
            <person name="Sun X."/>
            <person name="Turanov A.A."/>
            <person name="Yang P."/>
            <person name="Yim S.H."/>
            <person name="Zhao X."/>
            <person name="Kasaikina M.V."/>
            <person name="Stoletzki N."/>
            <person name="Peng C."/>
            <person name="Polak P."/>
            <person name="Xiong Z."/>
            <person name="Kiezun A."/>
            <person name="Zhu Y."/>
            <person name="Chen Y."/>
            <person name="Kryukov G.V."/>
            <person name="Zhang Q."/>
            <person name="Peshkin L."/>
            <person name="Yang L."/>
            <person name="Bronson R.T."/>
            <person name="Buffenstein R."/>
            <person name="Wang B."/>
            <person name="Han C."/>
            <person name="Li Q."/>
            <person name="Chen L."/>
            <person name="Zhao W."/>
            <person name="Sunyaev S.R."/>
            <person name="Park T.J."/>
            <person name="Zhang G."/>
            <person name="Wang J."/>
            <person name="Gladyshev V.N."/>
        </authorList>
    </citation>
    <scope>NUCLEOTIDE SEQUENCE [LARGE SCALE GENOMIC DNA]</scope>
</reference>
<dbReference type="Pfam" id="PF07679">
    <property type="entry name" value="I-set"/>
    <property type="match status" value="7"/>
</dbReference>
<evidence type="ECO:0000256" key="6">
    <source>
        <dbReference type="ARBA" id="ARBA00023319"/>
    </source>
</evidence>
<evidence type="ECO:0000256" key="1">
    <source>
        <dbReference type="ARBA" id="ARBA00022433"/>
    </source>
</evidence>
<dbReference type="FunFam" id="2.60.40.10:FF:000326">
    <property type="entry name" value="Myosin-binding protein C, cardiac-type"/>
    <property type="match status" value="1"/>
</dbReference>
<accession>G5BPC6</accession>
<dbReference type="GO" id="GO:0007155">
    <property type="term" value="P:cell adhesion"/>
    <property type="evidence" value="ECO:0007669"/>
    <property type="project" value="UniProtKB-KW"/>
</dbReference>
<dbReference type="InterPro" id="IPR003599">
    <property type="entry name" value="Ig_sub"/>
</dbReference>
<comment type="function">
    <text evidence="10">Thick filament-associated protein located in the crossbridge region of vertebrate striated muscle a bands. In vitro it binds MHC, F-actin and native thin filaments, and modifies the activity of actin-activated myosin ATPase. It may modulate muscle contraction or may play a more structural role.</text>
</comment>
<keyword evidence="5" id="KW-0009">Actin-binding</keyword>
<keyword evidence="1" id="KW-0787">Thick filament</keyword>
<evidence type="ECO:0000256" key="7">
    <source>
        <dbReference type="ARBA" id="ARBA00038352"/>
    </source>
</evidence>
<protein>
    <recommendedName>
        <fullName evidence="8">Myosin-binding protein C, cardiac-type</fullName>
    </recommendedName>
    <alternativeName>
        <fullName evidence="9">C-protein, cardiac muscle isoform</fullName>
    </alternativeName>
</protein>
<dbReference type="PANTHER" id="PTHR13817">
    <property type="entry name" value="TITIN"/>
    <property type="match status" value="1"/>
</dbReference>
<evidence type="ECO:0000313" key="15">
    <source>
        <dbReference type="Proteomes" id="UP000006813"/>
    </source>
</evidence>
<dbReference type="FunCoup" id="G5BPC6">
    <property type="interactions" value="163"/>
</dbReference>
<dbReference type="AlphaFoldDB" id="G5BPC6"/>
<evidence type="ECO:0000259" key="12">
    <source>
        <dbReference type="PROSITE" id="PS50835"/>
    </source>
</evidence>
<dbReference type="Pfam" id="PF00041">
    <property type="entry name" value="fn3"/>
    <property type="match status" value="3"/>
</dbReference>
<dbReference type="InterPro" id="IPR040849">
    <property type="entry name" value="MyBP-C_THB"/>
</dbReference>
<dbReference type="PROSITE" id="PS50835">
    <property type="entry name" value="IG_LIKE"/>
    <property type="match status" value="5"/>
</dbReference>
<dbReference type="STRING" id="10181.G5BPC6"/>
<dbReference type="FunFam" id="2.60.40.10:FF:000576">
    <property type="entry name" value="Myosin-binding protein C, cardiac-type"/>
    <property type="match status" value="1"/>
</dbReference>
<keyword evidence="2" id="KW-0677">Repeat</keyword>
<dbReference type="InterPro" id="IPR007110">
    <property type="entry name" value="Ig-like_dom"/>
</dbReference>
<dbReference type="GO" id="GO:0006936">
    <property type="term" value="P:muscle contraction"/>
    <property type="evidence" value="ECO:0007669"/>
    <property type="project" value="UniProtKB-ARBA"/>
</dbReference>
<keyword evidence="6" id="KW-0393">Immunoglobulin domain</keyword>
<dbReference type="FunFam" id="2.60.40.10:FF:000070">
    <property type="entry name" value="Myosin-binding protein C, slow type"/>
    <property type="match status" value="1"/>
</dbReference>
<evidence type="ECO:0000313" key="14">
    <source>
        <dbReference type="EMBL" id="EHB11130.1"/>
    </source>
</evidence>
<dbReference type="FunFam" id="2.60.40.10:FF:000518">
    <property type="entry name" value="Myosin-binding protein C, cardiac-type"/>
    <property type="match status" value="1"/>
</dbReference>
<dbReference type="CDD" id="cd00063">
    <property type="entry name" value="FN3"/>
    <property type="match status" value="3"/>
</dbReference>
<dbReference type="SUPFAM" id="SSF49265">
    <property type="entry name" value="Fibronectin type III"/>
    <property type="match status" value="2"/>
</dbReference>
<feature type="domain" description="Fibronectin type-III" evidence="13">
    <location>
        <begin position="785"/>
        <end position="880"/>
    </location>
</feature>
<dbReference type="InterPro" id="IPR050964">
    <property type="entry name" value="Striated_Muscle_Regulatory"/>
</dbReference>
<feature type="domain" description="Ig-like" evidence="12">
    <location>
        <begin position="884"/>
        <end position="972"/>
    </location>
</feature>
<feature type="region of interest" description="Disordered" evidence="11">
    <location>
        <begin position="601"/>
        <end position="621"/>
    </location>
</feature>
<dbReference type="FunFam" id="2.60.40.10:FF:000031">
    <property type="entry name" value="Myosin-binding protein C, slow type"/>
    <property type="match status" value="1"/>
</dbReference>
<dbReference type="Pfam" id="PF18362">
    <property type="entry name" value="THB"/>
    <property type="match status" value="1"/>
</dbReference>
<gene>
    <name evidence="14" type="ORF">GW7_11257</name>
</gene>
<feature type="domain" description="Fibronectin type-III" evidence="13">
    <location>
        <begin position="687"/>
        <end position="783"/>
    </location>
</feature>
<dbReference type="Gene3D" id="2.60.40.10">
    <property type="entry name" value="Immunoglobulins"/>
    <property type="match status" value="11"/>
</dbReference>
<dbReference type="PANTHER" id="PTHR13817:SF20">
    <property type="entry name" value="MYOSIN-BINDING PROTEIN C, CARDIAC-TYPE"/>
    <property type="match status" value="1"/>
</dbReference>
<keyword evidence="4" id="KW-0514">Muscle protein</keyword>
<keyword evidence="3" id="KW-0130">Cell adhesion</keyword>
<dbReference type="FunFam" id="2.60.40.10:FF:000060">
    <property type="entry name" value="Myosin-binding protein C, slow type"/>
    <property type="match status" value="1"/>
</dbReference>
<sequence>MPEPMKKPVSAFSKKPRSAEVAQGSPAVFEAETERAGVKVRWQRDGRDISASDKHGLAAEGRRHTLTVRDAGPTDQGSYAAIAGSSKWFKGKWVDLGSKVGQHLQLRDSYDRASKVGPGALRDTGSDSHEDAGTLDFSSLLKKRDSKLEAPAEEDVWEMLRQAPHLEYERIAFQHGVTDLRGMLKRLRGLKRDDRKSTAFQRRLEPAYQVSKGHKIRLSVELADPDAEVKWLKNGQEIQMSGRYIFESVGTKRTLTITQCSLADDAAYQCVVGGEKCSTELFVKASKSPPARLGEAAGLRYPGQGGIHGLLTGAPHGPPRYIFESVGTKRTLTITQCSLADDAAYQCVVGGEKCSTELFVKEPPVLVTRALEDQLVTVGQRVEFECEVSEEGAQVKWLKDGVELTREETFKYRFKKDGRRHHLIINEATLADAGYYALHTSGGHSLAELAVQERKLEVYQAIADLAVGARDQAVFKCEVSDENVRGVWLKNGKALVPDSRIKVSHIGRVHKLIIDDVTPADEADYSFVPEGFACNLSAKLHFMEVKIDFVPRQEPPKIHLDCPGHTPDTIVVVAGNKLRLDVPISGDPAPTVIWQKTLSQGKKAPAAPAPEAPKVPGASDSDEWVFDKKLLCETEGRVRVETTKDRSVFTVEGAEREDEGVYTVTVKNPVGEDQVNLTVKVIDVPDAPAAPEISNVGEDSCTVQWAPPAFDGGQPVLGYIVERKKKQSYRWMRLNFDLLPEPRLEARRMIEGVAYEMRVYAVNAVGVSRPSAASRPFMPIGPPGEPSHLVVDDVSDTTVSLKWRPPERVGAGGLDGYSVEYCREGCSEWVATLQGLTERTALLVKDLPTGARLRFRVRAHNVAGPGAPVATQEPVTVQEILQRPRLQLPRHLRQAIQRQVGEPVNLLIPFQGKPRPQVTWIKEGQLLGDGDVSIRNSPSDTILFIRAARRAHSGSYQVTVRIENMEDSATLLLQVVDKPSPPQHLRVTETWGFNVALEWKPPEDDGNTELWGYSVQKADKKTMEGTEVQETCLLRLQEWFTVLEHYHRTHCVVSELIMGNGYYFRVFSHNMVGPSVQAAATKEPVFIPRPGITYEPPTYKALDFSEPPSFTQPLANRSVIAGYTTVLCCAVRGSPKPKISWFKNGLDLGEDARFRMFSKQGVLTLEIRKPCPFDGGIYVCRATNLQGEAQCECRLEVRGEEPAGRAGGAHRALQCLSDQAGIPAGPVRIPAPAAPGLLQMGFQETPVHSQGRLCPRYQQMLARVPGA</sequence>
<evidence type="ECO:0000256" key="4">
    <source>
        <dbReference type="ARBA" id="ARBA00023179"/>
    </source>
</evidence>
<dbReference type="InterPro" id="IPR013098">
    <property type="entry name" value="Ig_I-set"/>
</dbReference>
<evidence type="ECO:0000256" key="11">
    <source>
        <dbReference type="SAM" id="MobiDB-lite"/>
    </source>
</evidence>
<dbReference type="InterPro" id="IPR003961">
    <property type="entry name" value="FN3_dom"/>
</dbReference>
<feature type="domain" description="Fibronectin type-III" evidence="13">
    <location>
        <begin position="981"/>
        <end position="1090"/>
    </location>
</feature>
<proteinExistence type="inferred from homology"/>
<comment type="similarity">
    <text evidence="7">Belongs to the immunoglobulin superfamily. MyBP family.</text>
</comment>
<dbReference type="Proteomes" id="UP000006813">
    <property type="component" value="Unassembled WGS sequence"/>
</dbReference>
<dbReference type="InterPro" id="IPR036116">
    <property type="entry name" value="FN3_sf"/>
</dbReference>
<dbReference type="GO" id="GO:0003779">
    <property type="term" value="F:actin binding"/>
    <property type="evidence" value="ECO:0007669"/>
    <property type="project" value="UniProtKB-KW"/>
</dbReference>
<evidence type="ECO:0000259" key="13">
    <source>
        <dbReference type="PROSITE" id="PS50853"/>
    </source>
</evidence>
<dbReference type="FunFam" id="2.60.40.10:FF:000225">
    <property type="entry name" value="Myosin-binding protein C, cardiac-type"/>
    <property type="match status" value="1"/>
</dbReference>
<dbReference type="GO" id="GO:0032982">
    <property type="term" value="C:myosin filament"/>
    <property type="evidence" value="ECO:0007669"/>
    <property type="project" value="UniProtKB-KW"/>
</dbReference>
<dbReference type="GO" id="GO:0030017">
    <property type="term" value="C:sarcomere"/>
    <property type="evidence" value="ECO:0007669"/>
    <property type="project" value="UniProtKB-ARBA"/>
</dbReference>
<dbReference type="SMART" id="SM00409">
    <property type="entry name" value="IG"/>
    <property type="match status" value="8"/>
</dbReference>
<name>G5BPC6_HETGA</name>
<feature type="domain" description="Ig-like" evidence="12">
    <location>
        <begin position="556"/>
        <end position="678"/>
    </location>
</feature>
<evidence type="ECO:0000256" key="9">
    <source>
        <dbReference type="ARBA" id="ARBA00044215"/>
    </source>
</evidence>
<dbReference type="CDD" id="cd05894">
    <property type="entry name" value="Ig_C5_MyBP-C"/>
    <property type="match status" value="1"/>
</dbReference>
<evidence type="ECO:0000256" key="3">
    <source>
        <dbReference type="ARBA" id="ARBA00022889"/>
    </source>
</evidence>
<organism evidence="14 15">
    <name type="scientific">Heterocephalus glaber</name>
    <name type="common">Naked mole rat</name>
    <dbReference type="NCBI Taxonomy" id="10181"/>
    <lineage>
        <taxon>Eukaryota</taxon>
        <taxon>Metazoa</taxon>
        <taxon>Chordata</taxon>
        <taxon>Craniata</taxon>
        <taxon>Vertebrata</taxon>
        <taxon>Euteleostomi</taxon>
        <taxon>Mammalia</taxon>
        <taxon>Eutheria</taxon>
        <taxon>Euarchontoglires</taxon>
        <taxon>Glires</taxon>
        <taxon>Rodentia</taxon>
        <taxon>Hystricomorpha</taxon>
        <taxon>Bathyergidae</taxon>
        <taxon>Heterocephalus</taxon>
    </lineage>
</organism>
<dbReference type="FunFam" id="2.60.40.10:FF:000062">
    <property type="entry name" value="Myosin-binding protein C, slow type"/>
    <property type="match status" value="1"/>
</dbReference>
<dbReference type="FunFam" id="2.60.40.10:FF:000085">
    <property type="entry name" value="Myosin-binding protein C, slow type"/>
    <property type="match status" value="1"/>
</dbReference>
<dbReference type="InterPro" id="IPR013783">
    <property type="entry name" value="Ig-like_fold"/>
</dbReference>
<evidence type="ECO:0000256" key="5">
    <source>
        <dbReference type="ARBA" id="ARBA00023203"/>
    </source>
</evidence>
<dbReference type="SMART" id="SM00060">
    <property type="entry name" value="FN3"/>
    <property type="match status" value="3"/>
</dbReference>
<feature type="region of interest" description="Disordered" evidence="11">
    <location>
        <begin position="1"/>
        <end position="26"/>
    </location>
</feature>
<feature type="domain" description="Ig-like" evidence="12">
    <location>
        <begin position="210"/>
        <end position="272"/>
    </location>
</feature>
<dbReference type="InParanoid" id="G5BPC6"/>
<evidence type="ECO:0000256" key="8">
    <source>
        <dbReference type="ARBA" id="ARBA00044086"/>
    </source>
</evidence>